<evidence type="ECO:0000256" key="1">
    <source>
        <dbReference type="SAM" id="Phobius"/>
    </source>
</evidence>
<dbReference type="EMBL" id="RJTU01000082">
    <property type="protein sequence ID" value="ROI11661.1"/>
    <property type="molecule type" value="Genomic_DNA"/>
</dbReference>
<accession>A0A3N0X469</accession>
<dbReference type="RefSeq" id="WP_123282230.1">
    <property type="nucleotide sequence ID" value="NZ_RJTU01000082.1"/>
</dbReference>
<dbReference type="Proteomes" id="UP000267623">
    <property type="component" value="Unassembled WGS sequence"/>
</dbReference>
<keyword evidence="1" id="KW-0812">Transmembrane</keyword>
<name>A0A3N0X469_9FLAO</name>
<dbReference type="AlphaFoldDB" id="A0A3N0X469"/>
<reference evidence="3" key="2">
    <citation type="submission" date="2018-11" db="EMBL/GenBank/DDBJ databases">
        <title>Proposal to divide the Flavobacteriaceae and reorganize its genera based on Amino Acid Identity values calculated from whole genome sequences.</title>
        <authorList>
            <person name="Nicholson A.C."/>
            <person name="Gulvik C.A."/>
            <person name="Whitney A.M."/>
            <person name="Humrighouse B.W."/>
            <person name="Bell M."/>
            <person name="Holmes B."/>
            <person name="Steigerwalt A."/>
            <person name="Villarma A."/>
            <person name="Sheth M."/>
            <person name="Batra D."/>
            <person name="Pryor J."/>
            <person name="Bernardet J.-F."/>
            <person name="Hugo C."/>
            <person name="Kampfer P."/>
            <person name="Newman J."/>
            <person name="Mcquiston J."/>
        </authorList>
    </citation>
    <scope>NUCLEOTIDE SEQUENCE [LARGE SCALE GENOMIC DNA]</scope>
    <source>
        <strain evidence="3">DSM 22165</strain>
    </source>
</reference>
<feature type="transmembrane region" description="Helical" evidence="1">
    <location>
        <begin position="93"/>
        <end position="112"/>
    </location>
</feature>
<evidence type="ECO:0000313" key="3">
    <source>
        <dbReference type="Proteomes" id="UP000267623"/>
    </source>
</evidence>
<proteinExistence type="predicted"/>
<reference evidence="3" key="1">
    <citation type="submission" date="2018-11" db="EMBL/GenBank/DDBJ databases">
        <title>Proposal to divide the Flavobacteriaceae and reorganize its genera based on Amino Acid Identity values calculated from whole genome sequences.</title>
        <authorList>
            <person name="Nicholson A.C."/>
            <person name="Gulvik C.A."/>
            <person name="Whitney A.M."/>
            <person name="Humrighouse B.W."/>
            <person name="Bell M."/>
            <person name="Holmes B."/>
            <person name="Steigerwalt A."/>
            <person name="Villarma A."/>
            <person name="Sheth M."/>
            <person name="Batra D."/>
            <person name="Pryor J."/>
            <person name="Bernardet J.-F."/>
            <person name="Hugo C."/>
            <person name="Kampfer P."/>
            <person name="Newman J."/>
            <person name="Mcquiston J.R."/>
        </authorList>
    </citation>
    <scope>NUCLEOTIDE SEQUENCE [LARGE SCALE GENOMIC DNA]</scope>
    <source>
        <strain evidence="3">DSM 22165</strain>
    </source>
</reference>
<keyword evidence="1" id="KW-0472">Membrane</keyword>
<comment type="caution">
    <text evidence="2">The sequence shown here is derived from an EMBL/GenBank/DDBJ whole genome shotgun (WGS) entry which is preliminary data.</text>
</comment>
<keyword evidence="2" id="KW-0560">Oxidoreductase</keyword>
<dbReference type="GO" id="GO:0004497">
    <property type="term" value="F:monooxygenase activity"/>
    <property type="evidence" value="ECO:0007669"/>
    <property type="project" value="UniProtKB-KW"/>
</dbReference>
<keyword evidence="1" id="KW-1133">Transmembrane helix</keyword>
<organism evidence="2 3">
    <name type="scientific">Epilithonimonas hominis</name>
    <dbReference type="NCBI Taxonomy" id="420404"/>
    <lineage>
        <taxon>Bacteria</taxon>
        <taxon>Pseudomonadati</taxon>
        <taxon>Bacteroidota</taxon>
        <taxon>Flavobacteriia</taxon>
        <taxon>Flavobacteriales</taxon>
        <taxon>Weeksellaceae</taxon>
        <taxon>Chryseobacterium group</taxon>
        <taxon>Epilithonimonas</taxon>
    </lineage>
</organism>
<feature type="transmembrane region" description="Helical" evidence="1">
    <location>
        <begin position="32"/>
        <end position="54"/>
    </location>
</feature>
<keyword evidence="2" id="KW-0503">Monooxygenase</keyword>
<protein>
    <submittedName>
        <fullName evidence="2">Beta-carotene 15,15'-monooxygenase</fullName>
    </submittedName>
</protein>
<feature type="transmembrane region" description="Helical" evidence="1">
    <location>
        <begin position="133"/>
        <end position="153"/>
    </location>
</feature>
<evidence type="ECO:0000313" key="2">
    <source>
        <dbReference type="EMBL" id="ROI11661.1"/>
    </source>
</evidence>
<gene>
    <name evidence="2" type="ORF">EGH73_13175</name>
</gene>
<sequence>MDNFSEFDTRGVSPIKETGAIISHAFENYKTIILYSIVTLIGVAIVSSIVSSILQSLVGYDSLEAQEIINDSLRNGDYSAISHIPGFRATMGLSFFVGVLFYPIYPGILNVLNKANYKQKIEFSDLFIGYKQNTGNIILFLVIANIAISILFVMCILPAIFIAPFFFLGLPIVFFENKSVGDTLSKSFELTKENYGVLLGASFLGILISFCGVFLCGVGIIFTGFFFIAVMYSAYCAICGAPRQLTS</sequence>